<dbReference type="Gene3D" id="1.10.3720.10">
    <property type="entry name" value="MetI-like"/>
    <property type="match status" value="1"/>
</dbReference>
<dbReference type="CDD" id="cd06261">
    <property type="entry name" value="TM_PBP2"/>
    <property type="match status" value="1"/>
</dbReference>
<feature type="domain" description="ABC transmembrane type-1" evidence="6">
    <location>
        <begin position="8"/>
        <end position="204"/>
    </location>
</feature>
<feature type="transmembrane region" description="Helical" evidence="5">
    <location>
        <begin position="186"/>
        <end position="207"/>
    </location>
</feature>
<dbReference type="InterPro" id="IPR035906">
    <property type="entry name" value="MetI-like_sf"/>
</dbReference>
<keyword evidence="8" id="KW-1185">Reference proteome</keyword>
<evidence type="ECO:0000256" key="2">
    <source>
        <dbReference type="ARBA" id="ARBA00022692"/>
    </source>
</evidence>
<dbReference type="GeneID" id="13013149"/>
<dbReference type="STRING" id="1184251.TCELL_0832"/>
<dbReference type="NCBIfam" id="NF038017">
    <property type="entry name" value="ABC_perm1"/>
    <property type="match status" value="1"/>
</dbReference>
<dbReference type="GO" id="GO:0055085">
    <property type="term" value="P:transmembrane transport"/>
    <property type="evidence" value="ECO:0007669"/>
    <property type="project" value="InterPro"/>
</dbReference>
<dbReference type="Proteomes" id="UP000005270">
    <property type="component" value="Chromosome"/>
</dbReference>
<dbReference type="InterPro" id="IPR049783">
    <property type="entry name" value="ABC_perm_TupB-like"/>
</dbReference>
<name>I3TER8_THEC1</name>
<feature type="transmembrane region" description="Helical" evidence="5">
    <location>
        <begin position="80"/>
        <end position="102"/>
    </location>
</feature>
<dbReference type="KEGG" id="thg:TCELL_0832"/>
<dbReference type="SUPFAM" id="SSF161098">
    <property type="entry name" value="MetI-like"/>
    <property type="match status" value="1"/>
</dbReference>
<organism evidence="7 8">
    <name type="scientific">Thermogladius calderae (strain DSM 22663 / VKM B-2946 / 1633)</name>
    <dbReference type="NCBI Taxonomy" id="1184251"/>
    <lineage>
        <taxon>Archaea</taxon>
        <taxon>Thermoproteota</taxon>
        <taxon>Thermoprotei</taxon>
        <taxon>Desulfurococcales</taxon>
        <taxon>Desulfurococcaceae</taxon>
        <taxon>Thermogladius</taxon>
    </lineage>
</organism>
<gene>
    <name evidence="7" type="ordered locus">TCELL_0832</name>
</gene>
<comment type="subcellular location">
    <subcellularLocation>
        <location evidence="1">Membrane</location>
        <topology evidence="1">Multi-pass membrane protein</topology>
    </subcellularLocation>
</comment>
<evidence type="ECO:0000256" key="5">
    <source>
        <dbReference type="SAM" id="Phobius"/>
    </source>
</evidence>
<dbReference type="eggNOG" id="arCOG00166">
    <property type="taxonomic scope" value="Archaea"/>
</dbReference>
<dbReference type="PANTHER" id="PTHR43632:SF1">
    <property type="entry name" value="PERMEASE COMPONENT OF TUNGSTATE ABC TRANSPORTER"/>
    <property type="match status" value="1"/>
</dbReference>
<evidence type="ECO:0000313" key="8">
    <source>
        <dbReference type="Proteomes" id="UP000005270"/>
    </source>
</evidence>
<dbReference type="AlphaFoldDB" id="I3TER8"/>
<dbReference type="EMBL" id="CP003531">
    <property type="protein sequence ID" value="AFK51256.1"/>
    <property type="molecule type" value="Genomic_DNA"/>
</dbReference>
<dbReference type="HOGENOM" id="CLU_016047_14_2_2"/>
<sequence>MESLLDITLRSLWISGLASLVSFMGALALSFSLARTRESVGNVVAGFIESLVGVPTTVIGLLTYMLLYPKGPLAPLKLLYTPWAIVIGESLVALPVSTVVLYRSVKRSLSVVGELAASLGLTGGDLLGLVAREVIPDLFTSYLVGFSRAIGELGVALIAGGGIQGYTNVLTTAIALETSIGNYEDAISVGLVLISITALITLALKAVGEKLWRSF</sequence>
<evidence type="ECO:0000256" key="4">
    <source>
        <dbReference type="ARBA" id="ARBA00023136"/>
    </source>
</evidence>
<dbReference type="InParanoid" id="I3TER8"/>
<dbReference type="PANTHER" id="PTHR43632">
    <property type="entry name" value="PERMEASE COMPONENT OF TUNGSTATE ABC TRANSPORTER"/>
    <property type="match status" value="1"/>
</dbReference>
<dbReference type="RefSeq" id="WP_014737506.1">
    <property type="nucleotide sequence ID" value="NC_017954.1"/>
</dbReference>
<evidence type="ECO:0000256" key="3">
    <source>
        <dbReference type="ARBA" id="ARBA00022989"/>
    </source>
</evidence>
<keyword evidence="4 5" id="KW-0472">Membrane</keyword>
<keyword evidence="3 5" id="KW-1133">Transmembrane helix</keyword>
<evidence type="ECO:0000259" key="6">
    <source>
        <dbReference type="PROSITE" id="PS50928"/>
    </source>
</evidence>
<keyword evidence="2 5" id="KW-0812">Transmembrane</keyword>
<proteinExistence type="predicted"/>
<dbReference type="PROSITE" id="PS50928">
    <property type="entry name" value="ABC_TM1"/>
    <property type="match status" value="1"/>
</dbReference>
<reference evidence="7 8" key="1">
    <citation type="journal article" date="2012" name="J. Bacteriol.">
        <title>Complete genome sequence of the hyperthermophilic cellulolytic Crenarchaeon 'Thermogladius cellulolyticus' 1633.</title>
        <authorList>
            <person name="Mardanov A.V."/>
            <person name="Kochetkova T.V."/>
            <person name="Beletsky A.V."/>
            <person name="Bonch-Osmolovskaya E.A."/>
            <person name="Ravin N.V."/>
            <person name="Skryabin K.G."/>
        </authorList>
    </citation>
    <scope>NUCLEOTIDE SEQUENCE [LARGE SCALE GENOMIC DNA]</scope>
    <source>
        <strain evidence="8">DSM 22663 / VKM B-2946 / 1633</strain>
    </source>
</reference>
<dbReference type="OrthoDB" id="94632at2157"/>
<dbReference type="InterPro" id="IPR000515">
    <property type="entry name" value="MetI-like"/>
</dbReference>
<dbReference type="GO" id="GO:0016020">
    <property type="term" value="C:membrane"/>
    <property type="evidence" value="ECO:0007669"/>
    <property type="project" value="UniProtKB-SubCell"/>
</dbReference>
<evidence type="ECO:0000256" key="1">
    <source>
        <dbReference type="ARBA" id="ARBA00004141"/>
    </source>
</evidence>
<protein>
    <submittedName>
        <fullName evidence="7">ABC-type tungstate transport system, periplasmic component, TupA</fullName>
    </submittedName>
</protein>
<accession>I3TER8</accession>
<feature type="transmembrane region" description="Helical" evidence="5">
    <location>
        <begin position="12"/>
        <end position="31"/>
    </location>
</feature>
<evidence type="ECO:0000313" key="7">
    <source>
        <dbReference type="EMBL" id="AFK51256.1"/>
    </source>
</evidence>
<feature type="transmembrane region" description="Helical" evidence="5">
    <location>
        <begin position="43"/>
        <end position="68"/>
    </location>
</feature>